<evidence type="ECO:0000313" key="3">
    <source>
        <dbReference type="Proteomes" id="UP000078541"/>
    </source>
</evidence>
<proteinExistence type="predicted"/>
<gene>
    <name evidence="2" type="ORF">ALC56_04392</name>
</gene>
<dbReference type="PROSITE" id="PS50096">
    <property type="entry name" value="IQ"/>
    <property type="match status" value="1"/>
</dbReference>
<reference evidence="2 3" key="1">
    <citation type="submission" date="2016-03" db="EMBL/GenBank/DDBJ databases">
        <title>Trachymyrmex septentrionalis WGS genome.</title>
        <authorList>
            <person name="Nygaard S."/>
            <person name="Hu H."/>
            <person name="Boomsma J."/>
            <person name="Zhang G."/>
        </authorList>
    </citation>
    <scope>NUCLEOTIDE SEQUENCE [LARGE SCALE GENOMIC DNA]</scope>
    <source>
        <strain evidence="2">Tsep2-gDNA-1</strain>
        <tissue evidence="2">Whole body</tissue>
    </source>
</reference>
<sequence>KRNFNGRWSRINERYTIIRVRKSRSDPNSLLEEVPTLNHLEESTGVTARDSRPVPRLALRIDLHSLHGVLANPLDVPSTFPKRYAEKYAHRQIPLLEEKSQRGFGRRYAASSSSFLRGYLKRRRERERERERERGKQEKQGPTSLFRGGCCGINSVKSRRADRASETERDRGRRGESS</sequence>
<evidence type="ECO:0000256" key="1">
    <source>
        <dbReference type="SAM" id="MobiDB-lite"/>
    </source>
</evidence>
<name>A0A195FLN1_9HYME</name>
<accession>A0A195FLN1</accession>
<dbReference type="Proteomes" id="UP000078541">
    <property type="component" value="Unassembled WGS sequence"/>
</dbReference>
<organism evidence="2 3">
    <name type="scientific">Trachymyrmex septentrionalis</name>
    <dbReference type="NCBI Taxonomy" id="34720"/>
    <lineage>
        <taxon>Eukaryota</taxon>
        <taxon>Metazoa</taxon>
        <taxon>Ecdysozoa</taxon>
        <taxon>Arthropoda</taxon>
        <taxon>Hexapoda</taxon>
        <taxon>Insecta</taxon>
        <taxon>Pterygota</taxon>
        <taxon>Neoptera</taxon>
        <taxon>Endopterygota</taxon>
        <taxon>Hymenoptera</taxon>
        <taxon>Apocrita</taxon>
        <taxon>Aculeata</taxon>
        <taxon>Formicoidea</taxon>
        <taxon>Formicidae</taxon>
        <taxon>Myrmicinae</taxon>
        <taxon>Trachymyrmex</taxon>
    </lineage>
</organism>
<feature type="compositionally biased region" description="Basic and acidic residues" evidence="1">
    <location>
        <begin position="159"/>
        <end position="178"/>
    </location>
</feature>
<protein>
    <submittedName>
        <fullName evidence="2">Uncharacterized protein</fullName>
    </submittedName>
</protein>
<feature type="non-terminal residue" evidence="2">
    <location>
        <position position="1"/>
    </location>
</feature>
<dbReference type="AlphaFoldDB" id="A0A195FLN1"/>
<evidence type="ECO:0000313" key="2">
    <source>
        <dbReference type="EMBL" id="KYN41241.1"/>
    </source>
</evidence>
<feature type="compositionally biased region" description="Basic and acidic residues" evidence="1">
    <location>
        <begin position="126"/>
        <end position="139"/>
    </location>
</feature>
<keyword evidence="3" id="KW-1185">Reference proteome</keyword>
<dbReference type="EMBL" id="KQ981490">
    <property type="protein sequence ID" value="KYN41241.1"/>
    <property type="molecule type" value="Genomic_DNA"/>
</dbReference>
<feature type="region of interest" description="Disordered" evidence="1">
    <location>
        <begin position="119"/>
        <end position="178"/>
    </location>
</feature>